<proteinExistence type="inferred from homology"/>
<dbReference type="GO" id="GO:0009898">
    <property type="term" value="C:cytoplasmic side of plasma membrane"/>
    <property type="evidence" value="ECO:0007669"/>
    <property type="project" value="TreeGrafter"/>
</dbReference>
<evidence type="ECO:0000313" key="5">
    <source>
        <dbReference type="Proteomes" id="UP000270924"/>
    </source>
</evidence>
<reference evidence="4 5" key="1">
    <citation type="submission" date="2018-11" db="EMBL/GenBank/DDBJ databases">
        <authorList>
            <consortium name="Pathogen Informatics"/>
        </authorList>
    </citation>
    <scope>NUCLEOTIDE SEQUENCE [LARGE SCALE GENOMIC DNA]</scope>
</reference>
<dbReference type="AlphaFoldDB" id="A0A3P7E054"/>
<dbReference type="PANTHER" id="PTHR22761:SF46">
    <property type="entry name" value="CHARGED MULTIVESICULAR BODY PROTEIN 7"/>
    <property type="match status" value="1"/>
</dbReference>
<evidence type="ECO:0000256" key="3">
    <source>
        <dbReference type="SAM" id="MobiDB-lite"/>
    </source>
</evidence>
<dbReference type="GO" id="GO:0005771">
    <property type="term" value="C:multivesicular body"/>
    <property type="evidence" value="ECO:0007669"/>
    <property type="project" value="TreeGrafter"/>
</dbReference>
<evidence type="ECO:0000256" key="2">
    <source>
        <dbReference type="SAM" id="Coils"/>
    </source>
</evidence>
<gene>
    <name evidence="4" type="ORF">WBA_LOCUS9138</name>
</gene>
<dbReference type="GO" id="GO:0000815">
    <property type="term" value="C:ESCRT III complex"/>
    <property type="evidence" value="ECO:0007669"/>
    <property type="project" value="TreeGrafter"/>
</dbReference>
<dbReference type="Gene3D" id="6.10.140.1230">
    <property type="match status" value="1"/>
</dbReference>
<dbReference type="Pfam" id="PF03357">
    <property type="entry name" value="Snf7"/>
    <property type="match status" value="1"/>
</dbReference>
<dbReference type="PANTHER" id="PTHR22761">
    <property type="entry name" value="CHARGED MULTIVESICULAR BODY PROTEIN"/>
    <property type="match status" value="1"/>
</dbReference>
<dbReference type="GO" id="GO:0032511">
    <property type="term" value="P:late endosome to vacuole transport via multivesicular body sorting pathway"/>
    <property type="evidence" value="ECO:0007669"/>
    <property type="project" value="TreeGrafter"/>
</dbReference>
<dbReference type="GO" id="GO:0006900">
    <property type="term" value="P:vesicle budding from membrane"/>
    <property type="evidence" value="ECO:0007669"/>
    <property type="project" value="TreeGrafter"/>
</dbReference>
<dbReference type="InParanoid" id="A0A3P7E054"/>
<dbReference type="EMBL" id="UYWW01008548">
    <property type="protein sequence ID" value="VDM15860.1"/>
    <property type="molecule type" value="Genomic_DNA"/>
</dbReference>
<evidence type="ECO:0008006" key="6">
    <source>
        <dbReference type="Google" id="ProtNLM"/>
    </source>
</evidence>
<keyword evidence="5" id="KW-1185">Reference proteome</keyword>
<dbReference type="Proteomes" id="UP000270924">
    <property type="component" value="Unassembled WGS sequence"/>
</dbReference>
<dbReference type="InterPro" id="IPR005024">
    <property type="entry name" value="Snf7_fam"/>
</dbReference>
<feature type="region of interest" description="Disordered" evidence="3">
    <location>
        <begin position="199"/>
        <end position="224"/>
    </location>
</feature>
<comment type="similarity">
    <text evidence="1">Belongs to the SNF7 family.</text>
</comment>
<evidence type="ECO:0000313" key="4">
    <source>
        <dbReference type="EMBL" id="VDM15860.1"/>
    </source>
</evidence>
<dbReference type="OrthoDB" id="10250120at2759"/>
<sequence>MQVTIGSSKIGEEILKFRDNAAYGPIKWTESDASVHDMRRAMSKLEHEIKRLEMKAKKAEKDARLYIRQGNKNHAAQYLRQKKRALKEIESKDNQYQRLLEIMRQLGRTKQNKQILDVYKAGANAFKATLQRQGISAEKIDETMDDIDDAMAVAEEIQDAIAAGVPTLATDEINKDLEAELNAILASDNSEVDLMIKDLPDMPSEEPSTAAGPARTSKETADNSIAARLKRLREAV</sequence>
<name>A0A3P7E054_WUCBA</name>
<protein>
    <recommendedName>
        <fullName evidence="6">SNF7 family protein</fullName>
    </recommendedName>
</protein>
<organism evidence="4 5">
    <name type="scientific">Wuchereria bancrofti</name>
    <dbReference type="NCBI Taxonomy" id="6293"/>
    <lineage>
        <taxon>Eukaryota</taxon>
        <taxon>Metazoa</taxon>
        <taxon>Ecdysozoa</taxon>
        <taxon>Nematoda</taxon>
        <taxon>Chromadorea</taxon>
        <taxon>Rhabditida</taxon>
        <taxon>Spirurina</taxon>
        <taxon>Spiruromorpha</taxon>
        <taxon>Filarioidea</taxon>
        <taxon>Onchocercidae</taxon>
        <taxon>Wuchereria</taxon>
    </lineage>
</organism>
<evidence type="ECO:0000256" key="1">
    <source>
        <dbReference type="ARBA" id="ARBA00006190"/>
    </source>
</evidence>
<feature type="coiled-coil region" evidence="2">
    <location>
        <begin position="35"/>
        <end position="102"/>
    </location>
</feature>
<accession>A0A3P7E054</accession>
<keyword evidence="2" id="KW-0175">Coiled coil</keyword>